<protein>
    <submittedName>
        <fullName evidence="1">Uncharacterized protein</fullName>
    </submittedName>
</protein>
<sequence>MNAMTTRTMFRANYVDLNTRNGEARANVFADITLPALAPVLRNPLLQMVFLQYMTNEIFAMNLREKQNIDGYAMAIDRLQKLGYYGKPV</sequence>
<name>A0A543KTS7_9BURK</name>
<dbReference type="AlphaFoldDB" id="A0A543KTS7"/>
<dbReference type="RefSeq" id="WP_142085860.1">
    <property type="nucleotide sequence ID" value="NZ_VFPV01000005.1"/>
</dbReference>
<dbReference type="Proteomes" id="UP000316993">
    <property type="component" value="Unassembled WGS sequence"/>
</dbReference>
<organism evidence="1 2">
    <name type="scientific">Acidovorax temperans</name>
    <dbReference type="NCBI Taxonomy" id="80878"/>
    <lineage>
        <taxon>Bacteria</taxon>
        <taxon>Pseudomonadati</taxon>
        <taxon>Pseudomonadota</taxon>
        <taxon>Betaproteobacteria</taxon>
        <taxon>Burkholderiales</taxon>
        <taxon>Comamonadaceae</taxon>
        <taxon>Acidovorax</taxon>
    </lineage>
</organism>
<dbReference type="EMBL" id="VFPV01000005">
    <property type="protein sequence ID" value="TQM98484.1"/>
    <property type="molecule type" value="Genomic_DNA"/>
</dbReference>
<gene>
    <name evidence="1" type="ORF">BDD18_4374</name>
</gene>
<evidence type="ECO:0000313" key="2">
    <source>
        <dbReference type="Proteomes" id="UP000316993"/>
    </source>
</evidence>
<proteinExistence type="predicted"/>
<evidence type="ECO:0000313" key="1">
    <source>
        <dbReference type="EMBL" id="TQM98484.1"/>
    </source>
</evidence>
<accession>A0A543KTS7</accession>
<comment type="caution">
    <text evidence="1">The sequence shown here is derived from an EMBL/GenBank/DDBJ whole genome shotgun (WGS) entry which is preliminary data.</text>
</comment>
<feature type="non-terminal residue" evidence="1">
    <location>
        <position position="89"/>
    </location>
</feature>
<reference evidence="1 2" key="1">
    <citation type="submission" date="2019-06" db="EMBL/GenBank/DDBJ databases">
        <title>Genomic Encyclopedia of Archaeal and Bacterial Type Strains, Phase II (KMG-II): from individual species to whole genera.</title>
        <authorList>
            <person name="Goeker M."/>
        </authorList>
    </citation>
    <scope>NUCLEOTIDE SEQUENCE [LARGE SCALE GENOMIC DNA]</scope>
    <source>
        <strain evidence="1 2">DSM 7270</strain>
    </source>
</reference>